<feature type="domain" description="DUF6908" evidence="1">
    <location>
        <begin position="35"/>
        <end position="142"/>
    </location>
</feature>
<dbReference type="EMBL" id="CP059693">
    <property type="protein sequence ID" value="WDE12617.1"/>
    <property type="molecule type" value="Genomic_DNA"/>
</dbReference>
<evidence type="ECO:0000259" key="1">
    <source>
        <dbReference type="Pfam" id="PF21849"/>
    </source>
</evidence>
<organism evidence="2 3">
    <name type="scientific">Thalassomonas haliotis</name>
    <dbReference type="NCBI Taxonomy" id="485448"/>
    <lineage>
        <taxon>Bacteria</taxon>
        <taxon>Pseudomonadati</taxon>
        <taxon>Pseudomonadota</taxon>
        <taxon>Gammaproteobacteria</taxon>
        <taxon>Alteromonadales</taxon>
        <taxon>Colwelliaceae</taxon>
        <taxon>Thalassomonas</taxon>
    </lineage>
</organism>
<dbReference type="InterPro" id="IPR054203">
    <property type="entry name" value="DUF6908"/>
</dbReference>
<protein>
    <recommendedName>
        <fullName evidence="1">DUF6908 domain-containing protein</fullName>
    </recommendedName>
</protein>
<keyword evidence="3" id="KW-1185">Reference proteome</keyword>
<dbReference type="RefSeq" id="WP_274052897.1">
    <property type="nucleotide sequence ID" value="NZ_CP059693.1"/>
</dbReference>
<reference evidence="2 3" key="1">
    <citation type="journal article" date="2022" name="Mar. Drugs">
        <title>Bioassay-Guided Fractionation Leads to the Detection of Cholic Acid Generated by the Rare Thalassomonas sp.</title>
        <authorList>
            <person name="Pheiffer F."/>
            <person name="Schneider Y.K."/>
            <person name="Hansen E.H."/>
            <person name="Andersen J.H."/>
            <person name="Isaksson J."/>
            <person name="Busche T."/>
            <person name="R C."/>
            <person name="Kalinowski J."/>
            <person name="Zyl L.V."/>
            <person name="Trindade M."/>
        </authorList>
    </citation>
    <scope>NUCLEOTIDE SEQUENCE [LARGE SCALE GENOMIC DNA]</scope>
    <source>
        <strain evidence="2 3">A5K-61T</strain>
    </source>
</reference>
<sequence length="163" mass="18070">MDNVAFCLPTRNIYQDNYQLAMELAIVPAADNKAGLTLKAANCMDLQVMSVDMPDTGVHHKSVRASLITHLFDVQGNIAKTPEMVVLIDEVNGIIEAYSLTQQENALTDVVYGQNYQTQLSEFNRQNKFLNTWLKNLKAQGYSADGLETCRWRCEPGAIGQGG</sequence>
<dbReference type="Proteomes" id="UP001215231">
    <property type="component" value="Chromosome"/>
</dbReference>
<accession>A0ABY7VFZ7</accession>
<name>A0ABY7VFZ7_9GAMM</name>
<proteinExistence type="predicted"/>
<dbReference type="Pfam" id="PF21849">
    <property type="entry name" value="DUF6908"/>
    <property type="match status" value="1"/>
</dbReference>
<evidence type="ECO:0000313" key="3">
    <source>
        <dbReference type="Proteomes" id="UP001215231"/>
    </source>
</evidence>
<gene>
    <name evidence="2" type="ORF">H3N35_03830</name>
</gene>
<evidence type="ECO:0000313" key="2">
    <source>
        <dbReference type="EMBL" id="WDE12617.1"/>
    </source>
</evidence>